<feature type="region of interest" description="Disordered" evidence="3">
    <location>
        <begin position="1056"/>
        <end position="1113"/>
    </location>
</feature>
<reference evidence="7" key="1">
    <citation type="submission" date="2023-03" db="EMBL/GenBank/DDBJ databases">
        <title>Massive genome expansion in bonnet fungi (Mycena s.s.) driven by repeated elements and novel gene families across ecological guilds.</title>
        <authorList>
            <consortium name="Lawrence Berkeley National Laboratory"/>
            <person name="Harder C.B."/>
            <person name="Miyauchi S."/>
            <person name="Viragh M."/>
            <person name="Kuo A."/>
            <person name="Thoen E."/>
            <person name="Andreopoulos B."/>
            <person name="Lu D."/>
            <person name="Skrede I."/>
            <person name="Drula E."/>
            <person name="Henrissat B."/>
            <person name="Morin E."/>
            <person name="Kohler A."/>
            <person name="Barry K."/>
            <person name="LaButti K."/>
            <person name="Morin E."/>
            <person name="Salamov A."/>
            <person name="Lipzen A."/>
            <person name="Mereny Z."/>
            <person name="Hegedus B."/>
            <person name="Baldrian P."/>
            <person name="Stursova M."/>
            <person name="Weitz H."/>
            <person name="Taylor A."/>
            <person name="Grigoriev I.V."/>
            <person name="Nagy L.G."/>
            <person name="Martin F."/>
            <person name="Kauserud H."/>
        </authorList>
    </citation>
    <scope>NUCLEOTIDE SEQUENCE</scope>
    <source>
        <strain evidence="7">CBHHK002</strain>
    </source>
</reference>
<feature type="region of interest" description="Disordered" evidence="3">
    <location>
        <begin position="835"/>
        <end position="868"/>
    </location>
</feature>
<feature type="compositionally biased region" description="Polar residues" evidence="3">
    <location>
        <begin position="1057"/>
        <end position="1067"/>
    </location>
</feature>
<dbReference type="InterPro" id="IPR050348">
    <property type="entry name" value="Protein-Tyr_Phosphatase"/>
</dbReference>
<dbReference type="InterPro" id="IPR036873">
    <property type="entry name" value="Rhodanese-like_dom_sf"/>
</dbReference>
<dbReference type="InterPro" id="IPR003595">
    <property type="entry name" value="Tyr_Pase_cat"/>
</dbReference>
<dbReference type="Pfam" id="PF00102">
    <property type="entry name" value="Y_phosphatase"/>
    <property type="match status" value="2"/>
</dbReference>
<comment type="similarity">
    <text evidence="1">Belongs to the protein-tyrosine phosphatase family. Non-receptor class subfamily.</text>
</comment>
<feature type="region of interest" description="Disordered" evidence="3">
    <location>
        <begin position="888"/>
        <end position="969"/>
    </location>
</feature>
<evidence type="ECO:0000256" key="1">
    <source>
        <dbReference type="ARBA" id="ARBA00009649"/>
    </source>
</evidence>
<dbReference type="PROSITE" id="PS00383">
    <property type="entry name" value="TYR_PHOSPHATASE_1"/>
    <property type="match status" value="1"/>
</dbReference>
<dbReference type="PROSITE" id="PS50206">
    <property type="entry name" value="RHODANESE_3"/>
    <property type="match status" value="1"/>
</dbReference>
<name>A0AAD7AEP3_9AGAR</name>
<evidence type="ECO:0000313" key="7">
    <source>
        <dbReference type="EMBL" id="KAJ7356710.1"/>
    </source>
</evidence>
<feature type="compositionally biased region" description="Low complexity" evidence="3">
    <location>
        <begin position="690"/>
        <end position="705"/>
    </location>
</feature>
<evidence type="ECO:0000259" key="5">
    <source>
        <dbReference type="PROSITE" id="PS50056"/>
    </source>
</evidence>
<sequence length="1113" mass="120563">MNDFFSAVGDAAQNPSTLPDDTKTFAEAIAARFGQGQGDLTARLLPIRSSFQLAAVQPVDASTSDYTAVHPSNLSQWLDDPKTLVVDIRPHAAYSSARIARAVSLSVPSTLLKRPAFSLQRLSAMLPSSAARTRFSAWRAAPRILVYDADSTTLSSNIQGLLRKFRAEEPSISLAWVQGGFQAIWETRRDVLDVVPPTPETETEDDDEGAADSILRAHNLPRAAFALASTTQAPRRAGKFRSLLQRHALSRTTPPGAPLLPSSTKNPQAAYNPFYDAVRQNTELSHGITERIPLRLPRRVRRRVSELPFQWLREIARKAAPVTPPQPEIAPDAFRGRPESSEDESSDSSDVAEGTDALAMQFYRIELAEQRRMMGVMEHHSRESAVVSRKERHGRFPFSITAGVEKGSKNRYRNIWPFEHARVRLHRLQAARSATYDNYINASHVQPLGTRRRYIATQGPLEATFGDFWTLVWQQNVHVVVMLTREIEGAMIKCGAYWHPGTYGPLRVDLLGCAAEGCHGVCPRCSAEAGAEPGGAGFFNNPRTPLSPPPNSPPAGQLIRRTLRLTHAAYPDAPPRRIVQLHYLGWPDMNVPEDARGVLGLVWELGKVVEEEREPDTPPVSSDESESESEVDSATGVLRRALRAGDAAAPVLLHCSAGVGRTGGFIAVDAVLDAVRQEARELYAAGGPGASSPGGSPGKASYGSGRSSVGIDVGGISAGMRASGISGGAPPDRNEEEDQMDVDIQVEDIDMHEGRGMRTPMQVDAAEIELRLDETTRRWAQGVADTKVLSAFAPASLPQTAFPSSTAGVAPASLPSSTLGSPFQFQPSTHRTAFSLSLPGAHNSLPTPNPPSQNPENKSPSLPLKMPVAGSGPLPLAVRRGGSAPWLIPPKASSNSPVPGKVLLDRPLANSPLPDRPRSMSPFSGAAPSQQSIHSLERGGPERGGKPASHNSQEHVDYKEPRALHGRGGARPVRLSAFEDPIWEVVQDMREQRMSLCQSYRQYVFVHAAIIEGALIVVDEERARAGVTWRVSAHAPRRGGMGMGRPTRPALFLVSSDEMQSQTSSTGKRLASPTELPKEDKKGELALSKRPSIKRKQASADEYAHPLPTYPPP</sequence>
<dbReference type="PROSITE" id="PS50055">
    <property type="entry name" value="TYR_PHOSPHATASE_PTP"/>
    <property type="match status" value="1"/>
</dbReference>
<dbReference type="PANTHER" id="PTHR19134">
    <property type="entry name" value="RECEPTOR-TYPE TYROSINE-PROTEIN PHOSPHATASE"/>
    <property type="match status" value="1"/>
</dbReference>
<protein>
    <recommendedName>
        <fullName evidence="2">protein-tyrosine-phosphatase</fullName>
        <ecNumber evidence="2">3.1.3.48</ecNumber>
    </recommendedName>
</protein>
<feature type="domain" description="Tyrosine specific protein phosphatases" evidence="5">
    <location>
        <begin position="632"/>
        <end position="671"/>
    </location>
</feature>
<dbReference type="InterPro" id="IPR000387">
    <property type="entry name" value="Tyr_Pase_dom"/>
</dbReference>
<feature type="compositionally biased region" description="Basic and acidic residues" evidence="3">
    <location>
        <begin position="935"/>
        <end position="945"/>
    </location>
</feature>
<feature type="domain" description="Rhodanese" evidence="6">
    <location>
        <begin position="79"/>
        <end position="193"/>
    </location>
</feature>
<proteinExistence type="inferred from homology"/>
<evidence type="ECO:0000256" key="3">
    <source>
        <dbReference type="SAM" id="MobiDB-lite"/>
    </source>
</evidence>
<organism evidence="7 8">
    <name type="scientific">Mycena albidolilacea</name>
    <dbReference type="NCBI Taxonomy" id="1033008"/>
    <lineage>
        <taxon>Eukaryota</taxon>
        <taxon>Fungi</taxon>
        <taxon>Dikarya</taxon>
        <taxon>Basidiomycota</taxon>
        <taxon>Agaricomycotina</taxon>
        <taxon>Agaricomycetes</taxon>
        <taxon>Agaricomycetidae</taxon>
        <taxon>Agaricales</taxon>
        <taxon>Marasmiineae</taxon>
        <taxon>Mycenaceae</taxon>
        <taxon>Mycena</taxon>
    </lineage>
</organism>
<feature type="region of interest" description="Disordered" evidence="3">
    <location>
        <begin position="536"/>
        <end position="556"/>
    </location>
</feature>
<dbReference type="SMART" id="SM00404">
    <property type="entry name" value="PTPc_motif"/>
    <property type="match status" value="1"/>
</dbReference>
<dbReference type="SUPFAM" id="SSF52821">
    <property type="entry name" value="Rhodanese/Cell cycle control phosphatase"/>
    <property type="match status" value="1"/>
</dbReference>
<feature type="region of interest" description="Disordered" evidence="3">
    <location>
        <begin position="685"/>
        <end position="707"/>
    </location>
</feature>
<dbReference type="InterPro" id="IPR000242">
    <property type="entry name" value="PTP_cat"/>
</dbReference>
<feature type="region of interest" description="Disordered" evidence="3">
    <location>
        <begin position="320"/>
        <end position="353"/>
    </location>
</feature>
<dbReference type="Pfam" id="PF00581">
    <property type="entry name" value="Rhodanese"/>
    <property type="match status" value="1"/>
</dbReference>
<dbReference type="InterPro" id="IPR029021">
    <property type="entry name" value="Prot-tyrosine_phosphatase-like"/>
</dbReference>
<dbReference type="Proteomes" id="UP001218218">
    <property type="component" value="Unassembled WGS sequence"/>
</dbReference>
<dbReference type="EC" id="3.1.3.48" evidence="2"/>
<gene>
    <name evidence="7" type="ORF">DFH08DRAFT_687965</name>
</gene>
<dbReference type="PRINTS" id="PR00700">
    <property type="entry name" value="PRTYPHPHTASE"/>
</dbReference>
<comment type="caution">
    <text evidence="7">The sequence shown here is derived from an EMBL/GenBank/DDBJ whole genome shotgun (WGS) entry which is preliminary data.</text>
</comment>
<dbReference type="InterPro" id="IPR016130">
    <property type="entry name" value="Tyr_Pase_AS"/>
</dbReference>
<dbReference type="Gene3D" id="3.90.190.10">
    <property type="entry name" value="Protein tyrosine phosphatase superfamily"/>
    <property type="match status" value="2"/>
</dbReference>
<evidence type="ECO:0000313" key="8">
    <source>
        <dbReference type="Proteomes" id="UP001218218"/>
    </source>
</evidence>
<keyword evidence="8" id="KW-1185">Reference proteome</keyword>
<accession>A0AAD7AEP3</accession>
<feature type="domain" description="Tyrosine-protein phosphatase" evidence="4">
    <location>
        <begin position="409"/>
        <end position="678"/>
    </location>
</feature>
<dbReference type="SMART" id="SM00194">
    <property type="entry name" value="PTPc"/>
    <property type="match status" value="1"/>
</dbReference>
<evidence type="ECO:0000259" key="4">
    <source>
        <dbReference type="PROSITE" id="PS50055"/>
    </source>
</evidence>
<dbReference type="EMBL" id="JARIHO010000008">
    <property type="protein sequence ID" value="KAJ7356710.1"/>
    <property type="molecule type" value="Genomic_DNA"/>
</dbReference>
<evidence type="ECO:0000256" key="2">
    <source>
        <dbReference type="ARBA" id="ARBA00013064"/>
    </source>
</evidence>
<feature type="region of interest" description="Disordered" evidence="3">
    <location>
        <begin position="610"/>
        <end position="635"/>
    </location>
</feature>
<evidence type="ECO:0000259" key="6">
    <source>
        <dbReference type="PROSITE" id="PS50206"/>
    </source>
</evidence>
<dbReference type="Gene3D" id="3.40.250.10">
    <property type="entry name" value="Rhodanese-like domain"/>
    <property type="match status" value="1"/>
</dbReference>
<dbReference type="PANTHER" id="PTHR19134:SF561">
    <property type="entry name" value="PROTEIN TYROSINE PHOSPHATASE 36E, ISOFORM A"/>
    <property type="match status" value="1"/>
</dbReference>
<feature type="compositionally biased region" description="Basic and acidic residues" evidence="3">
    <location>
        <begin position="952"/>
        <end position="963"/>
    </location>
</feature>
<dbReference type="GO" id="GO:0004725">
    <property type="term" value="F:protein tyrosine phosphatase activity"/>
    <property type="evidence" value="ECO:0007669"/>
    <property type="project" value="UniProtKB-EC"/>
</dbReference>
<dbReference type="SUPFAM" id="SSF52799">
    <property type="entry name" value="(Phosphotyrosine protein) phosphatases II"/>
    <property type="match status" value="1"/>
</dbReference>
<dbReference type="PROSITE" id="PS50056">
    <property type="entry name" value="TYR_PHOSPHATASE_2"/>
    <property type="match status" value="1"/>
</dbReference>
<dbReference type="AlphaFoldDB" id="A0AAD7AEP3"/>
<dbReference type="InterPro" id="IPR001763">
    <property type="entry name" value="Rhodanese-like_dom"/>
</dbReference>